<dbReference type="EMBL" id="NXIB02000044">
    <property type="protein sequence ID" value="PHX55716.1"/>
    <property type="molecule type" value="Genomic_DNA"/>
</dbReference>
<protein>
    <submittedName>
        <fullName evidence="4">EamA/RhaT family transporter</fullName>
    </submittedName>
</protein>
<comment type="caution">
    <text evidence="4">The sequence shown here is derived from an EMBL/GenBank/DDBJ whole genome shotgun (WGS) entry which is preliminary data.</text>
</comment>
<keyword evidence="2" id="KW-1133">Transmembrane helix</keyword>
<feature type="transmembrane region" description="Helical" evidence="2">
    <location>
        <begin position="154"/>
        <end position="171"/>
    </location>
</feature>
<proteinExistence type="inferred from homology"/>
<feature type="transmembrane region" description="Helical" evidence="2">
    <location>
        <begin position="213"/>
        <end position="232"/>
    </location>
</feature>
<comment type="similarity">
    <text evidence="1">Belongs to the EamA transporter family.</text>
</comment>
<keyword evidence="2" id="KW-0812">Transmembrane</keyword>
<feature type="transmembrane region" description="Helical" evidence="2">
    <location>
        <begin position="58"/>
        <end position="79"/>
    </location>
</feature>
<dbReference type="SUPFAM" id="SSF103481">
    <property type="entry name" value="Multidrug resistance efflux transporter EmrE"/>
    <property type="match status" value="2"/>
</dbReference>
<name>A0A2G4F1U3_9CYAN</name>
<reference evidence="4" key="1">
    <citation type="submission" date="2017-10" db="EMBL/GenBank/DDBJ databases">
        <title>Draft genome sequence of the planktic cyanobacteria Tychonema bourrellyi isolated from alpine lentic freshwater.</title>
        <authorList>
            <person name="Tett A."/>
            <person name="Armanini F."/>
            <person name="Asnicar F."/>
            <person name="Boscaini A."/>
            <person name="Pasolli E."/>
            <person name="Zolfo M."/>
            <person name="Donati C."/>
            <person name="Salmaso N."/>
            <person name="Segata N."/>
        </authorList>
    </citation>
    <scope>NUCLEOTIDE SEQUENCE</scope>
    <source>
        <strain evidence="4">FEM_GT703</strain>
    </source>
</reference>
<dbReference type="PANTHER" id="PTHR22911">
    <property type="entry name" value="ACYL-MALONYL CONDENSING ENZYME-RELATED"/>
    <property type="match status" value="1"/>
</dbReference>
<accession>A0A2G4F1U3</accession>
<dbReference type="Pfam" id="PF00892">
    <property type="entry name" value="EamA"/>
    <property type="match status" value="2"/>
</dbReference>
<gene>
    <name evidence="4" type="ORF">CP500_009485</name>
</gene>
<feature type="transmembrane region" description="Helical" evidence="2">
    <location>
        <begin position="183"/>
        <end position="201"/>
    </location>
</feature>
<dbReference type="OrthoDB" id="528577at2"/>
<dbReference type="Proteomes" id="UP000226442">
    <property type="component" value="Unassembled WGS sequence"/>
</dbReference>
<dbReference type="GO" id="GO:0016020">
    <property type="term" value="C:membrane"/>
    <property type="evidence" value="ECO:0007669"/>
    <property type="project" value="InterPro"/>
</dbReference>
<keyword evidence="2" id="KW-0472">Membrane</keyword>
<feature type="transmembrane region" description="Helical" evidence="2">
    <location>
        <begin position="244"/>
        <end position="266"/>
    </location>
</feature>
<feature type="domain" description="EamA" evidence="3">
    <location>
        <begin position="32"/>
        <end position="169"/>
    </location>
</feature>
<keyword evidence="5" id="KW-1185">Reference proteome</keyword>
<feature type="transmembrane region" description="Helical" evidence="2">
    <location>
        <begin position="273"/>
        <end position="293"/>
    </location>
</feature>
<evidence type="ECO:0000256" key="1">
    <source>
        <dbReference type="ARBA" id="ARBA00007362"/>
    </source>
</evidence>
<feature type="transmembrane region" description="Helical" evidence="2">
    <location>
        <begin position="125"/>
        <end position="147"/>
    </location>
</feature>
<dbReference type="Gene3D" id="1.10.3730.20">
    <property type="match status" value="1"/>
</dbReference>
<feature type="domain" description="EamA" evidence="3">
    <location>
        <begin position="183"/>
        <end position="314"/>
    </location>
</feature>
<feature type="transmembrane region" description="Helical" evidence="2">
    <location>
        <begin position="99"/>
        <end position="119"/>
    </location>
</feature>
<feature type="transmembrane region" description="Helical" evidence="2">
    <location>
        <begin position="26"/>
        <end position="46"/>
    </location>
</feature>
<sequence length="329" mass="35843">MSTHLLKSMTAKLELAQQPLSRTPTWIATASLFASLIPLSLAPILVKLCEREIGSNAVAFHRGWIATIIFGLLSGLEALDRQKSDNQPVEQKPFTRRELGLLVALGTFGAIYFLLWSLALTQTNVANVTLFCGLNPLFVGLGGWLLLGRSYNSRFIIGMIMALGGAIAMGLDDVQFATNQVQGNALALLSGICFAAYLILLELLRERFTTATLLLWRCAFTTMLAFPVLALAQETLFPHSWLGWFFVILQAVLCQVLGQGLLAYSLSKLSSGFVAVTLLFEPVLASIFAWVIFSERLGFLDLVAFVVILCGIYVAQSSQSAVKETSEVA</sequence>
<dbReference type="InterPro" id="IPR037185">
    <property type="entry name" value="EmrE-like"/>
</dbReference>
<dbReference type="InterPro" id="IPR000620">
    <property type="entry name" value="EamA_dom"/>
</dbReference>
<evidence type="ECO:0000313" key="4">
    <source>
        <dbReference type="EMBL" id="PHX55716.1"/>
    </source>
</evidence>
<evidence type="ECO:0000256" key="2">
    <source>
        <dbReference type="SAM" id="Phobius"/>
    </source>
</evidence>
<dbReference type="PANTHER" id="PTHR22911:SF76">
    <property type="entry name" value="EAMA DOMAIN-CONTAINING PROTEIN"/>
    <property type="match status" value="1"/>
</dbReference>
<feature type="transmembrane region" description="Helical" evidence="2">
    <location>
        <begin position="299"/>
        <end position="315"/>
    </location>
</feature>
<organism evidence="4 5">
    <name type="scientific">Tychonema bourrellyi FEM_GT703</name>
    <dbReference type="NCBI Taxonomy" id="2040638"/>
    <lineage>
        <taxon>Bacteria</taxon>
        <taxon>Bacillati</taxon>
        <taxon>Cyanobacteriota</taxon>
        <taxon>Cyanophyceae</taxon>
        <taxon>Oscillatoriophycideae</taxon>
        <taxon>Oscillatoriales</taxon>
        <taxon>Microcoleaceae</taxon>
        <taxon>Tychonema</taxon>
    </lineage>
</organism>
<dbReference type="AlphaFoldDB" id="A0A2G4F1U3"/>
<evidence type="ECO:0000259" key="3">
    <source>
        <dbReference type="Pfam" id="PF00892"/>
    </source>
</evidence>
<evidence type="ECO:0000313" key="5">
    <source>
        <dbReference type="Proteomes" id="UP000226442"/>
    </source>
</evidence>